<dbReference type="PANTHER" id="PTHR23513:SF11">
    <property type="entry name" value="STAPHYLOFERRIN A TRANSPORTER"/>
    <property type="match status" value="1"/>
</dbReference>
<evidence type="ECO:0000313" key="10">
    <source>
        <dbReference type="Proteomes" id="UP000612352"/>
    </source>
</evidence>
<feature type="transmembrane region" description="Helical" evidence="7">
    <location>
        <begin position="323"/>
        <end position="346"/>
    </location>
</feature>
<keyword evidence="2" id="KW-1003">Cell membrane</keyword>
<protein>
    <submittedName>
        <fullName evidence="9">MFS transporter</fullName>
    </submittedName>
</protein>
<dbReference type="InterPro" id="IPR011701">
    <property type="entry name" value="MFS"/>
</dbReference>
<comment type="subcellular location">
    <subcellularLocation>
        <location evidence="1">Cell membrane</location>
        <topology evidence="1">Multi-pass membrane protein</topology>
    </subcellularLocation>
</comment>
<gene>
    <name evidence="9" type="ORF">I8D64_03605</name>
</gene>
<evidence type="ECO:0000256" key="4">
    <source>
        <dbReference type="ARBA" id="ARBA00022989"/>
    </source>
</evidence>
<proteinExistence type="predicted"/>
<dbReference type="Pfam" id="PF07690">
    <property type="entry name" value="MFS_1"/>
    <property type="match status" value="2"/>
</dbReference>
<feature type="transmembrane region" description="Helical" evidence="7">
    <location>
        <begin position="298"/>
        <end position="317"/>
    </location>
</feature>
<feature type="transmembrane region" description="Helical" evidence="7">
    <location>
        <begin position="387"/>
        <end position="405"/>
    </location>
</feature>
<keyword evidence="10" id="KW-1185">Reference proteome</keyword>
<evidence type="ECO:0000256" key="1">
    <source>
        <dbReference type="ARBA" id="ARBA00004651"/>
    </source>
</evidence>
<organism evidence="9 10">
    <name type="scientific">Brachybacterium halotolerans</name>
    <dbReference type="NCBI Taxonomy" id="2795215"/>
    <lineage>
        <taxon>Bacteria</taxon>
        <taxon>Bacillati</taxon>
        <taxon>Actinomycetota</taxon>
        <taxon>Actinomycetes</taxon>
        <taxon>Micrococcales</taxon>
        <taxon>Dermabacteraceae</taxon>
        <taxon>Brachybacterium</taxon>
    </lineage>
</organism>
<feature type="region of interest" description="Disordered" evidence="6">
    <location>
        <begin position="429"/>
        <end position="459"/>
    </location>
</feature>
<feature type="transmembrane region" description="Helical" evidence="7">
    <location>
        <begin position="25"/>
        <end position="49"/>
    </location>
</feature>
<dbReference type="EMBL" id="JAEDAJ010000001">
    <property type="protein sequence ID" value="MBK0330481.1"/>
    <property type="molecule type" value="Genomic_DNA"/>
</dbReference>
<dbReference type="Proteomes" id="UP000612352">
    <property type="component" value="Unassembled WGS sequence"/>
</dbReference>
<keyword evidence="5 7" id="KW-0472">Membrane</keyword>
<feature type="domain" description="Major facilitator superfamily (MFS) profile" evidence="8">
    <location>
        <begin position="20"/>
        <end position="411"/>
    </location>
</feature>
<feature type="transmembrane region" description="Helical" evidence="7">
    <location>
        <begin position="358"/>
        <end position="381"/>
    </location>
</feature>
<dbReference type="InterPro" id="IPR036259">
    <property type="entry name" value="MFS_trans_sf"/>
</dbReference>
<dbReference type="PROSITE" id="PS50850">
    <property type="entry name" value="MFS"/>
    <property type="match status" value="1"/>
</dbReference>
<feature type="transmembrane region" description="Helical" evidence="7">
    <location>
        <begin position="266"/>
        <end position="286"/>
    </location>
</feature>
<dbReference type="PANTHER" id="PTHR23513">
    <property type="entry name" value="INTEGRAL MEMBRANE EFFLUX PROTEIN-RELATED"/>
    <property type="match status" value="1"/>
</dbReference>
<dbReference type="Gene3D" id="1.20.1250.20">
    <property type="entry name" value="MFS general substrate transporter like domains"/>
    <property type="match status" value="1"/>
</dbReference>
<comment type="caution">
    <text evidence="9">The sequence shown here is derived from an EMBL/GenBank/DDBJ whole genome shotgun (WGS) entry which is preliminary data.</text>
</comment>
<sequence>MHRPTKPVHGTHAPLRRNAEYRRWLVGDVLLDAGAGIAAFAFPLVTLAVTGSVAAVGLVGLLEGIGGLIGMIPGGLLADRFDRRRLRLLASATGILTQAVLVAVLVGGVASVPVLAALAFVHRLRGTLLGFASDAMLKQIVPPAQLPRAISINEGRGAAIELGSGPASGALLAVHLALPALTLVIGHVGSLIATLRMRGDYRPRPAESSAGLSRSHVGRDLLDALRWSIAQPVRVQLGAVAALVNLGSNGALLTVTLMLAARGVPAAQIGLLSSVLAASILVGAVLAPRIVERVPTGIVVIGGLIVLAASTLAIPFAPSPWMIAVLYAVMGLPLPALNAGSGGFFLHITPTPMQGRVGALNALVAMGLMPLSPAIAGWGLAHAGAPVTLGVFAALCALAAVIAVIGPHLRSIPAAAGWVEHARLTGLAADEPRTDGRADDGASADGARVADEDEHAARG</sequence>
<name>A0ABS1B756_9MICO</name>
<evidence type="ECO:0000313" key="9">
    <source>
        <dbReference type="EMBL" id="MBK0330481.1"/>
    </source>
</evidence>
<feature type="transmembrane region" description="Helical" evidence="7">
    <location>
        <begin position="235"/>
        <end position="260"/>
    </location>
</feature>
<keyword evidence="4 7" id="KW-1133">Transmembrane helix</keyword>
<evidence type="ECO:0000256" key="6">
    <source>
        <dbReference type="SAM" id="MobiDB-lite"/>
    </source>
</evidence>
<evidence type="ECO:0000256" key="3">
    <source>
        <dbReference type="ARBA" id="ARBA00022692"/>
    </source>
</evidence>
<accession>A0ABS1B756</accession>
<evidence type="ECO:0000256" key="2">
    <source>
        <dbReference type="ARBA" id="ARBA00022475"/>
    </source>
</evidence>
<feature type="transmembrane region" description="Helical" evidence="7">
    <location>
        <begin position="99"/>
        <end position="121"/>
    </location>
</feature>
<dbReference type="CDD" id="cd06173">
    <property type="entry name" value="MFS_MefA_like"/>
    <property type="match status" value="1"/>
</dbReference>
<feature type="transmembrane region" description="Helical" evidence="7">
    <location>
        <begin position="172"/>
        <end position="195"/>
    </location>
</feature>
<dbReference type="RefSeq" id="WP_200501089.1">
    <property type="nucleotide sequence ID" value="NZ_JAEDAJ010000001.1"/>
</dbReference>
<evidence type="ECO:0000256" key="7">
    <source>
        <dbReference type="SAM" id="Phobius"/>
    </source>
</evidence>
<feature type="transmembrane region" description="Helical" evidence="7">
    <location>
        <begin position="55"/>
        <end position="78"/>
    </location>
</feature>
<reference evidence="9 10" key="1">
    <citation type="submission" date="2020-12" db="EMBL/GenBank/DDBJ databases">
        <title>Brachybacterium sp. MASK1Z-5, whole genome shotgun sequence.</title>
        <authorList>
            <person name="Tuo L."/>
        </authorList>
    </citation>
    <scope>NUCLEOTIDE SEQUENCE [LARGE SCALE GENOMIC DNA]</scope>
    <source>
        <strain evidence="9 10">MASK1Z-5</strain>
    </source>
</reference>
<evidence type="ECO:0000256" key="5">
    <source>
        <dbReference type="ARBA" id="ARBA00023136"/>
    </source>
</evidence>
<dbReference type="InterPro" id="IPR020846">
    <property type="entry name" value="MFS_dom"/>
</dbReference>
<dbReference type="SUPFAM" id="SSF103473">
    <property type="entry name" value="MFS general substrate transporter"/>
    <property type="match status" value="1"/>
</dbReference>
<feature type="compositionally biased region" description="Basic and acidic residues" evidence="6">
    <location>
        <begin position="430"/>
        <end position="440"/>
    </location>
</feature>
<keyword evidence="3 7" id="KW-0812">Transmembrane</keyword>
<evidence type="ECO:0000259" key="8">
    <source>
        <dbReference type="PROSITE" id="PS50850"/>
    </source>
</evidence>